<name>E6UF36_RUMA7</name>
<dbReference type="RefSeq" id="WP_013499671.1">
    <property type="nucleotide sequence ID" value="NC_014833.1"/>
</dbReference>
<dbReference type="KEGG" id="ral:Rumal_3098"/>
<dbReference type="STRING" id="697329.Rumal_3098"/>
<reference evidence="1 2" key="1">
    <citation type="journal article" date="2011" name="J. Bacteriol.">
        <title>Complete genome of the cellulolytic ruminal bacterium Ruminococcus albus 7.</title>
        <authorList>
            <person name="Suen G."/>
            <person name="Stevenson D.M."/>
            <person name="Bruce D.C."/>
            <person name="Chertkov O."/>
            <person name="Copeland A."/>
            <person name="Cheng J.F."/>
            <person name="Detter C."/>
            <person name="Detter J.C."/>
            <person name="Goodwin L.A."/>
            <person name="Han C.S."/>
            <person name="Hauser L.J."/>
            <person name="Ivanova N.N."/>
            <person name="Kyrpides N.C."/>
            <person name="Land M.L."/>
            <person name="Lapidus A."/>
            <person name="Lucas S."/>
            <person name="Ovchinnikova G."/>
            <person name="Pitluck S."/>
            <person name="Tapia R."/>
            <person name="Woyke T."/>
            <person name="Boyum J."/>
            <person name="Mead D."/>
            <person name="Weimer P.J."/>
        </authorList>
    </citation>
    <scope>NUCLEOTIDE SEQUENCE [LARGE SCALE GENOMIC DNA]</scope>
    <source>
        <strain evidence="2">ATCC 27210 / DSM 20455 / JCM 14654 / NCDO 2250 / 7</strain>
    </source>
</reference>
<dbReference type="AlphaFoldDB" id="E6UF36"/>
<evidence type="ECO:0008006" key="3">
    <source>
        <dbReference type="Google" id="ProtNLM"/>
    </source>
</evidence>
<gene>
    <name evidence="1" type="ordered locus">Rumal_3098</name>
</gene>
<dbReference type="InterPro" id="IPR011047">
    <property type="entry name" value="Quinoprotein_ADH-like_sf"/>
</dbReference>
<organism evidence="1 2">
    <name type="scientific">Ruminococcus albus (strain ATCC 27210 / DSM 20455 / JCM 14654 / NCDO 2250 / 7)</name>
    <dbReference type="NCBI Taxonomy" id="697329"/>
    <lineage>
        <taxon>Bacteria</taxon>
        <taxon>Bacillati</taxon>
        <taxon>Bacillota</taxon>
        <taxon>Clostridia</taxon>
        <taxon>Eubacteriales</taxon>
        <taxon>Oscillospiraceae</taxon>
        <taxon>Ruminococcus</taxon>
    </lineage>
</organism>
<dbReference type="EMBL" id="CP002403">
    <property type="protein sequence ID" value="ADU23563.1"/>
    <property type="molecule type" value="Genomic_DNA"/>
</dbReference>
<dbReference type="SUPFAM" id="SSF50998">
    <property type="entry name" value="Quinoprotein alcohol dehydrogenase-like"/>
    <property type="match status" value="1"/>
</dbReference>
<evidence type="ECO:0000313" key="2">
    <source>
        <dbReference type="Proteomes" id="UP000006919"/>
    </source>
</evidence>
<accession>E6UF36</accession>
<dbReference type="Proteomes" id="UP000006919">
    <property type="component" value="Chromosome"/>
</dbReference>
<dbReference type="Gene3D" id="2.130.10.10">
    <property type="entry name" value="YVTN repeat-like/Quinoprotein amine dehydrogenase"/>
    <property type="match status" value="1"/>
</dbReference>
<protein>
    <recommendedName>
        <fullName evidence="3">DUF5050 domain-containing protein</fullName>
    </recommendedName>
</protein>
<proteinExistence type="predicted"/>
<dbReference type="HOGENOM" id="CLU_798969_0_0_9"/>
<dbReference type="InterPro" id="IPR015943">
    <property type="entry name" value="WD40/YVTN_repeat-like_dom_sf"/>
</dbReference>
<sequence length="347" mass="39596">MQGDYFYTASVSSPVYANDKVYIDSTKNGTKLFCYDIASGSLETLLDFEKAEGKYDYDSWFVKGDDLYLMYSETVYGDEHIEKVGKDGKVTDYDITEGLDVGKIEYVFDNGKILVDINSERNFEVYDPADGTITQLDPIAIPSDHAGVTEDAEKPIFMFAKGNSFYFGNTRSSMLGGPYLDKETIYEYNTDTNEVTVFYNDEILSKEDPKIKMFGDYLMIDYKESLDRKLTVVKISDGTKIVDDVYSFSPYLGGDGSYFRDLRDKKWYRLRYPDSTCTQTYEKSDTLKEAGEELSDEPAEVGSSIIVQLNDKYYVMYDDAGYFLRTYEKGSAEEQLIMTKKQADGKE</sequence>
<dbReference type="OrthoDB" id="1691196at2"/>
<evidence type="ECO:0000313" key="1">
    <source>
        <dbReference type="EMBL" id="ADU23563.1"/>
    </source>
</evidence>